<evidence type="ECO:0000256" key="4">
    <source>
        <dbReference type="ARBA" id="ARBA00022989"/>
    </source>
</evidence>
<dbReference type="Proteomes" id="UP000199568">
    <property type="component" value="Unassembled WGS sequence"/>
</dbReference>
<keyword evidence="2" id="KW-1003">Cell membrane</keyword>
<dbReference type="STRING" id="426128.SAMN05660297_01802"/>
<keyword evidence="8" id="KW-1185">Reference proteome</keyword>
<keyword evidence="3 6" id="KW-0812">Transmembrane</keyword>
<dbReference type="CDD" id="cd16914">
    <property type="entry name" value="EcfT"/>
    <property type="match status" value="1"/>
</dbReference>
<dbReference type="InterPro" id="IPR003339">
    <property type="entry name" value="ABC/ECF_trnsptr_transmembrane"/>
</dbReference>
<protein>
    <submittedName>
        <fullName evidence="7">Cobalt/nickel transport system permease protein</fullName>
    </submittedName>
</protein>
<organism evidence="7 8">
    <name type="scientific">Natronincola peptidivorans</name>
    <dbReference type="NCBI Taxonomy" id="426128"/>
    <lineage>
        <taxon>Bacteria</taxon>
        <taxon>Bacillati</taxon>
        <taxon>Bacillota</taxon>
        <taxon>Clostridia</taxon>
        <taxon>Peptostreptococcales</taxon>
        <taxon>Natronincolaceae</taxon>
        <taxon>Natronincola</taxon>
    </lineage>
</organism>
<dbReference type="NCBIfam" id="TIGR02454">
    <property type="entry name" value="ECF_T_CbiQ"/>
    <property type="match status" value="1"/>
</dbReference>
<dbReference type="OrthoDB" id="9815246at2"/>
<dbReference type="RefSeq" id="WP_090442541.1">
    <property type="nucleotide sequence ID" value="NZ_FOHU01000006.1"/>
</dbReference>
<proteinExistence type="predicted"/>
<evidence type="ECO:0000256" key="3">
    <source>
        <dbReference type="ARBA" id="ARBA00022692"/>
    </source>
</evidence>
<evidence type="ECO:0000313" key="7">
    <source>
        <dbReference type="EMBL" id="SET24185.1"/>
    </source>
</evidence>
<keyword evidence="4 6" id="KW-1133">Transmembrane helix</keyword>
<feature type="transmembrane region" description="Helical" evidence="6">
    <location>
        <begin position="22"/>
        <end position="54"/>
    </location>
</feature>
<reference evidence="7 8" key="1">
    <citation type="submission" date="2016-10" db="EMBL/GenBank/DDBJ databases">
        <authorList>
            <person name="de Groot N.N."/>
        </authorList>
    </citation>
    <scope>NUCLEOTIDE SEQUENCE [LARGE SCALE GENOMIC DNA]</scope>
    <source>
        <strain evidence="7 8">DSM 18979</strain>
    </source>
</reference>
<evidence type="ECO:0000256" key="2">
    <source>
        <dbReference type="ARBA" id="ARBA00022475"/>
    </source>
</evidence>
<feature type="transmembrane region" description="Helical" evidence="6">
    <location>
        <begin position="66"/>
        <end position="85"/>
    </location>
</feature>
<dbReference type="GO" id="GO:0006824">
    <property type="term" value="P:cobalt ion transport"/>
    <property type="evidence" value="ECO:0007669"/>
    <property type="project" value="InterPro"/>
</dbReference>
<dbReference type="AlphaFoldDB" id="A0A1I0CXL7"/>
<name>A0A1I0CXL7_9FIRM</name>
<dbReference type="InterPro" id="IPR012809">
    <property type="entry name" value="ECF_CbiQ"/>
</dbReference>
<evidence type="ECO:0000313" key="8">
    <source>
        <dbReference type="Proteomes" id="UP000199568"/>
    </source>
</evidence>
<keyword evidence="5 6" id="KW-0472">Membrane</keyword>
<evidence type="ECO:0000256" key="6">
    <source>
        <dbReference type="SAM" id="Phobius"/>
    </source>
</evidence>
<dbReference type="PANTHER" id="PTHR43723">
    <property type="entry name" value="COBALT TRANSPORT PROTEIN CBIQ"/>
    <property type="match status" value="1"/>
</dbReference>
<gene>
    <name evidence="7" type="ORF">SAMN05660297_01802</name>
</gene>
<dbReference type="GO" id="GO:0043190">
    <property type="term" value="C:ATP-binding cassette (ABC) transporter complex"/>
    <property type="evidence" value="ECO:0007669"/>
    <property type="project" value="InterPro"/>
</dbReference>
<feature type="transmembrane region" description="Helical" evidence="6">
    <location>
        <begin position="111"/>
        <end position="133"/>
    </location>
</feature>
<dbReference type="EMBL" id="FOHU01000006">
    <property type="protein sequence ID" value="SET24185.1"/>
    <property type="molecule type" value="Genomic_DNA"/>
</dbReference>
<evidence type="ECO:0000256" key="1">
    <source>
        <dbReference type="ARBA" id="ARBA00004651"/>
    </source>
</evidence>
<sequence length="250" mass="28735">MFIIDQIAYNSNLREMHPSEKFFFSIATMTMVFISNAPLIASIVFLMMTFLLLYKGRVPFTLLMKLYLLPCAFVLLGMVAIIFSLEVEGGLRLTLAENAFQQGFLLITRSFASISCLYFLVLTTPITEIIYVLEKLRVPILIREMMFFIYRFIFIFIKIAADIHTSQRIRGGYANIKNSYYALSQLISVLFLKAQHHGELTYTALVSRGYTGEIRTVAPPYKKCKKNWIKIAIAEGFLIGIFLWKGQYYG</sequence>
<accession>A0A1I0CXL7</accession>
<dbReference type="Pfam" id="PF02361">
    <property type="entry name" value="CbiQ"/>
    <property type="match status" value="1"/>
</dbReference>
<evidence type="ECO:0000256" key="5">
    <source>
        <dbReference type="ARBA" id="ARBA00023136"/>
    </source>
</evidence>
<dbReference type="InterPro" id="IPR052770">
    <property type="entry name" value="Cobalt_transport_CbiQ"/>
</dbReference>
<dbReference type="PANTHER" id="PTHR43723:SF1">
    <property type="entry name" value="COBALT TRANSPORT PROTEIN CBIQ"/>
    <property type="match status" value="1"/>
</dbReference>
<comment type="subcellular location">
    <subcellularLocation>
        <location evidence="1">Cell membrane</location>
        <topology evidence="1">Multi-pass membrane protein</topology>
    </subcellularLocation>
</comment>